<evidence type="ECO:0000256" key="4">
    <source>
        <dbReference type="ARBA" id="ARBA00022679"/>
    </source>
</evidence>
<feature type="transmembrane region" description="Helical" evidence="9">
    <location>
        <begin position="387"/>
        <end position="403"/>
    </location>
</feature>
<dbReference type="GeneID" id="92715733"/>
<feature type="transmembrane region" description="Helical" evidence="9">
    <location>
        <begin position="277"/>
        <end position="297"/>
    </location>
</feature>
<dbReference type="AlphaFoldDB" id="A0A8D5A440"/>
<comment type="subcellular location">
    <subcellularLocation>
        <location evidence="1">Cell membrane</location>
        <topology evidence="1">Multi-pass membrane protein</topology>
    </subcellularLocation>
</comment>
<keyword evidence="5 9" id="KW-0812">Transmembrane</keyword>
<feature type="transmembrane region" description="Helical" evidence="9">
    <location>
        <begin position="362"/>
        <end position="381"/>
    </location>
</feature>
<dbReference type="PANTHER" id="PTHR33908">
    <property type="entry name" value="MANNOSYLTRANSFERASE YKCB-RELATED"/>
    <property type="match status" value="1"/>
</dbReference>
<keyword evidence="4" id="KW-0808">Transferase</keyword>
<dbReference type="KEGG" id="dho:Dia5BBH33_05140"/>
<name>A0A8D5A440_9FIRM</name>
<dbReference type="InterPro" id="IPR050297">
    <property type="entry name" value="LipidA_mod_glycosyltrf_83"/>
</dbReference>
<dbReference type="InterPro" id="IPR038731">
    <property type="entry name" value="RgtA/B/C-like"/>
</dbReference>
<evidence type="ECO:0000256" key="2">
    <source>
        <dbReference type="ARBA" id="ARBA00022475"/>
    </source>
</evidence>
<evidence type="ECO:0000256" key="9">
    <source>
        <dbReference type="SAM" id="Phobius"/>
    </source>
</evidence>
<feature type="transmembrane region" description="Helical" evidence="9">
    <location>
        <begin position="415"/>
        <end position="436"/>
    </location>
</feature>
<organism evidence="11 12">
    <name type="scientific">Dialister hominis</name>
    <dbReference type="NCBI Taxonomy" id="2582419"/>
    <lineage>
        <taxon>Bacteria</taxon>
        <taxon>Bacillati</taxon>
        <taxon>Bacillota</taxon>
        <taxon>Negativicutes</taxon>
        <taxon>Veillonellales</taxon>
        <taxon>Veillonellaceae</taxon>
        <taxon>Dialister</taxon>
    </lineage>
</organism>
<keyword evidence="3" id="KW-0328">Glycosyltransferase</keyword>
<keyword evidence="12" id="KW-1185">Reference proteome</keyword>
<dbReference type="GO" id="GO:0009103">
    <property type="term" value="P:lipopolysaccharide biosynthetic process"/>
    <property type="evidence" value="ECO:0007669"/>
    <property type="project" value="UniProtKB-ARBA"/>
</dbReference>
<evidence type="ECO:0000256" key="8">
    <source>
        <dbReference type="SAM" id="MobiDB-lite"/>
    </source>
</evidence>
<evidence type="ECO:0000256" key="1">
    <source>
        <dbReference type="ARBA" id="ARBA00004651"/>
    </source>
</evidence>
<feature type="transmembrane region" description="Helical" evidence="9">
    <location>
        <begin position="70"/>
        <end position="91"/>
    </location>
</feature>
<evidence type="ECO:0000256" key="3">
    <source>
        <dbReference type="ARBA" id="ARBA00022676"/>
    </source>
</evidence>
<evidence type="ECO:0000256" key="7">
    <source>
        <dbReference type="ARBA" id="ARBA00023136"/>
    </source>
</evidence>
<feature type="region of interest" description="Disordered" evidence="8">
    <location>
        <begin position="537"/>
        <end position="569"/>
    </location>
</feature>
<dbReference type="GO" id="GO:0016763">
    <property type="term" value="F:pentosyltransferase activity"/>
    <property type="evidence" value="ECO:0007669"/>
    <property type="project" value="TreeGrafter"/>
</dbReference>
<feature type="transmembrane region" description="Helical" evidence="9">
    <location>
        <begin position="131"/>
        <end position="151"/>
    </location>
</feature>
<reference evidence="12" key="1">
    <citation type="submission" date="2019-05" db="EMBL/GenBank/DDBJ databases">
        <title>Complete genome sequencing of Dialister sp. strain 5BBH33.</title>
        <authorList>
            <person name="Sakamoto M."/>
            <person name="Murakami T."/>
            <person name="Mori H."/>
        </authorList>
    </citation>
    <scope>NUCLEOTIDE SEQUENCE [LARGE SCALE GENOMIC DNA]</scope>
    <source>
        <strain evidence="12">5BBH33</strain>
    </source>
</reference>
<feature type="transmembrane region" description="Helical" evidence="9">
    <location>
        <begin position="103"/>
        <end position="125"/>
    </location>
</feature>
<dbReference type="EMBL" id="AP019697">
    <property type="protein sequence ID" value="BBK24579.1"/>
    <property type="molecule type" value="Genomic_DNA"/>
</dbReference>
<dbReference type="OrthoDB" id="9775035at2"/>
<feature type="domain" description="Glycosyltransferase RgtA/B/C/D-like" evidence="10">
    <location>
        <begin position="82"/>
        <end position="241"/>
    </location>
</feature>
<keyword evidence="6 9" id="KW-1133">Transmembrane helix</keyword>
<feature type="transmembrane region" description="Helical" evidence="9">
    <location>
        <begin position="309"/>
        <end position="327"/>
    </location>
</feature>
<evidence type="ECO:0000313" key="11">
    <source>
        <dbReference type="EMBL" id="BBK24579.1"/>
    </source>
</evidence>
<feature type="transmembrane region" description="Helical" evidence="9">
    <location>
        <begin position="158"/>
        <end position="176"/>
    </location>
</feature>
<dbReference type="PANTHER" id="PTHR33908:SF3">
    <property type="entry name" value="UNDECAPRENYL PHOSPHATE-ALPHA-4-AMINO-4-DEOXY-L-ARABINOSE ARABINOSYL TRANSFERASE"/>
    <property type="match status" value="1"/>
</dbReference>
<dbReference type="GO" id="GO:0010041">
    <property type="term" value="P:response to iron(III) ion"/>
    <property type="evidence" value="ECO:0007669"/>
    <property type="project" value="TreeGrafter"/>
</dbReference>
<feature type="transmembrane region" description="Helical" evidence="9">
    <location>
        <begin position="182"/>
        <end position="215"/>
    </location>
</feature>
<proteinExistence type="predicted"/>
<accession>A0A8D5A440</accession>
<evidence type="ECO:0000256" key="6">
    <source>
        <dbReference type="ARBA" id="ARBA00022989"/>
    </source>
</evidence>
<evidence type="ECO:0000313" key="12">
    <source>
        <dbReference type="Proteomes" id="UP000320585"/>
    </source>
</evidence>
<feature type="transmembrane region" description="Helical" evidence="9">
    <location>
        <begin position="333"/>
        <end position="353"/>
    </location>
</feature>
<dbReference type="GO" id="GO:0005886">
    <property type="term" value="C:plasma membrane"/>
    <property type="evidence" value="ECO:0007669"/>
    <property type="project" value="UniProtKB-SubCell"/>
</dbReference>
<keyword evidence="7 9" id="KW-0472">Membrane</keyword>
<dbReference type="Proteomes" id="UP000320585">
    <property type="component" value="Chromosome"/>
</dbReference>
<feature type="transmembrane region" description="Helical" evidence="9">
    <location>
        <begin position="222"/>
        <end position="242"/>
    </location>
</feature>
<dbReference type="RefSeq" id="WP_022382825.1">
    <property type="nucleotide sequence ID" value="NZ_AP019697.1"/>
</dbReference>
<gene>
    <name evidence="11" type="ORF">Dia5BBH33_05140</name>
</gene>
<sequence>MSTKRQKKEKKEKARQEAFSTSHVTEKSLGFIFILAFAFLLWGSWALPITDPVESNYALTAKEMVMSGNWMSPQIYGIYWYDKPIMVYWLLSISYSILGFTDLAARLPSAFCGALSVTLLTWYVRRILKDNIAAIWAGLMLALSFEFWIISHAIITDSILLLFTIPTLLSAYIGVMEGSRKHLIIAYAAAGFACLTKGPVGLVLPGILLVLWCLSMKEPKKILSLFPITGILAFLVVVLPWYGGMYAIHGSDFVSQFLGLHNIARATVSEHPEDNHWYYYLVIFPAALLPWTGMTIYEAVRQWKEKTPFYRFLMVWMIGTILFYTLMATKYVTYTYISIVPAIILSAMCALLVREGEKASSLCAYGGFFFLIAALVAGTIYIKEGSWLLFYAVILYAVWELILRWKKSSGRRLTVISAVTASAYLFIIMEGLPNYLPSRSIMDSANDIHDAPGIHYFFHSYPAGYTYYTGETGIRLVPSLPDEEKRSALWNEKYVMPSESDEDFAKEYKDSGKSVYLFVSKSDMKYFKEWPMKDDFTKDKDLPRGTLYHLNDEPEAAGETAPLSPAEEN</sequence>
<dbReference type="Pfam" id="PF13231">
    <property type="entry name" value="PMT_2"/>
    <property type="match status" value="1"/>
</dbReference>
<evidence type="ECO:0000259" key="10">
    <source>
        <dbReference type="Pfam" id="PF13231"/>
    </source>
</evidence>
<protein>
    <recommendedName>
        <fullName evidence="10">Glycosyltransferase RgtA/B/C/D-like domain-containing protein</fullName>
    </recommendedName>
</protein>
<evidence type="ECO:0000256" key="5">
    <source>
        <dbReference type="ARBA" id="ARBA00022692"/>
    </source>
</evidence>
<keyword evidence="2" id="KW-1003">Cell membrane</keyword>